<accession>A0A2C9LG79</accession>
<evidence type="ECO:0000256" key="2">
    <source>
        <dbReference type="ARBA" id="ARBA00023180"/>
    </source>
</evidence>
<dbReference type="PANTHER" id="PTHR22702">
    <property type="entry name" value="PROTEASE-ASSOCIATED DOMAIN-CONTAINING PROTEIN"/>
    <property type="match status" value="1"/>
</dbReference>
<keyword evidence="1" id="KW-0732">Signal</keyword>
<evidence type="ECO:0000313" key="4">
    <source>
        <dbReference type="EnsemblMetazoa" id="BGLB030826-PA"/>
    </source>
</evidence>
<dbReference type="EnsemblMetazoa" id="BGLB030826-RA">
    <property type="protein sequence ID" value="BGLB030826-PA"/>
    <property type="gene ID" value="BGLB030826"/>
</dbReference>
<protein>
    <recommendedName>
        <fullName evidence="3">PA domain-containing protein</fullName>
    </recommendedName>
</protein>
<dbReference type="AlphaFoldDB" id="A0A2C9LG79"/>
<dbReference type="VEuPathDB" id="VectorBase:BGLB030826"/>
<sequence>MYTFKLKQAKDFGTVFDKLHEDVELILADPEDDCQDLLNEIHGAVVLIRCGECSFLAKSKTAEKAGALAAIIFDNDETRRGTSREGGSATVTCGAKLSCLAANARSLGLWFQSLLRRL</sequence>
<feature type="domain" description="PA" evidence="3">
    <location>
        <begin position="30"/>
        <end position="85"/>
    </location>
</feature>
<evidence type="ECO:0000313" key="5">
    <source>
        <dbReference type="Proteomes" id="UP000076420"/>
    </source>
</evidence>
<dbReference type="VEuPathDB" id="VectorBase:BGLAX_036054"/>
<dbReference type="InterPro" id="IPR046450">
    <property type="entry name" value="PA_dom_sf"/>
</dbReference>
<keyword evidence="2" id="KW-0325">Glycoprotein</keyword>
<dbReference type="KEGG" id="bgt:106080305"/>
<dbReference type="Pfam" id="PF02225">
    <property type="entry name" value="PA"/>
    <property type="match status" value="1"/>
</dbReference>
<organism evidence="4 5">
    <name type="scientific">Biomphalaria glabrata</name>
    <name type="common">Bloodfluke planorb</name>
    <name type="synonym">Freshwater snail</name>
    <dbReference type="NCBI Taxonomy" id="6526"/>
    <lineage>
        <taxon>Eukaryota</taxon>
        <taxon>Metazoa</taxon>
        <taxon>Spiralia</taxon>
        <taxon>Lophotrochozoa</taxon>
        <taxon>Mollusca</taxon>
        <taxon>Gastropoda</taxon>
        <taxon>Heterobranchia</taxon>
        <taxon>Euthyneura</taxon>
        <taxon>Panpulmonata</taxon>
        <taxon>Hygrophila</taxon>
        <taxon>Lymnaeoidea</taxon>
        <taxon>Planorbidae</taxon>
        <taxon>Biomphalaria</taxon>
    </lineage>
</organism>
<evidence type="ECO:0000256" key="1">
    <source>
        <dbReference type="ARBA" id="ARBA00022729"/>
    </source>
</evidence>
<reference evidence="4" key="1">
    <citation type="submission" date="2020-05" db="UniProtKB">
        <authorList>
            <consortium name="EnsemblMetazoa"/>
        </authorList>
    </citation>
    <scope>IDENTIFICATION</scope>
    <source>
        <strain evidence="4">BB02</strain>
    </source>
</reference>
<dbReference type="SUPFAM" id="SSF52025">
    <property type="entry name" value="PA domain"/>
    <property type="match status" value="1"/>
</dbReference>
<dbReference type="Proteomes" id="UP000076420">
    <property type="component" value="Unassembled WGS sequence"/>
</dbReference>
<evidence type="ECO:0000259" key="3">
    <source>
        <dbReference type="Pfam" id="PF02225"/>
    </source>
</evidence>
<dbReference type="Gene3D" id="3.50.30.30">
    <property type="match status" value="1"/>
</dbReference>
<dbReference type="PANTHER" id="PTHR22702:SF1">
    <property type="entry name" value="PROTEASE-ASSOCIATED DOMAIN-CONTAINING PROTEIN 1"/>
    <property type="match status" value="1"/>
</dbReference>
<proteinExistence type="predicted"/>
<gene>
    <name evidence="4" type="primary">106080305</name>
</gene>
<name>A0A2C9LG79_BIOGL</name>
<dbReference type="InterPro" id="IPR003137">
    <property type="entry name" value="PA_domain"/>
</dbReference>